<feature type="signal peptide" evidence="1">
    <location>
        <begin position="1"/>
        <end position="18"/>
    </location>
</feature>
<reference evidence="2 3" key="1">
    <citation type="submission" date="2017-11" db="EMBL/GenBank/DDBJ databases">
        <title>Genome-resolved metagenomics identifies genetic mobility, metabolic interactions, and unexpected diversity in perchlorate-reducing communities.</title>
        <authorList>
            <person name="Barnum T.P."/>
            <person name="Figueroa I.A."/>
            <person name="Carlstrom C.I."/>
            <person name="Lucas L.N."/>
            <person name="Engelbrektson A.L."/>
            <person name="Coates J.D."/>
        </authorList>
    </citation>
    <scope>NUCLEOTIDE SEQUENCE [LARGE SCALE GENOMIC DNA]</scope>
    <source>
        <strain evidence="2">BM706</strain>
    </source>
</reference>
<keyword evidence="1" id="KW-0732">Signal</keyword>
<proteinExistence type="predicted"/>
<name>A0A2N5ZHD9_MUIH1</name>
<accession>A0A2N5ZHD9</accession>
<protein>
    <recommendedName>
        <fullName evidence="4">POTRA domain-containing protein</fullName>
    </recommendedName>
</protein>
<dbReference type="AlphaFoldDB" id="A0A2N5ZHD9"/>
<evidence type="ECO:0000313" key="2">
    <source>
        <dbReference type="EMBL" id="PLX18033.1"/>
    </source>
</evidence>
<evidence type="ECO:0008006" key="4">
    <source>
        <dbReference type="Google" id="ProtNLM"/>
    </source>
</evidence>
<evidence type="ECO:0000313" key="3">
    <source>
        <dbReference type="Proteomes" id="UP000234857"/>
    </source>
</evidence>
<comment type="caution">
    <text evidence="2">The sequence shown here is derived from an EMBL/GenBank/DDBJ whole genome shotgun (WGS) entry which is preliminary data.</text>
</comment>
<dbReference type="EMBL" id="PKTG01000074">
    <property type="protein sequence ID" value="PLX18033.1"/>
    <property type="molecule type" value="Genomic_DNA"/>
</dbReference>
<dbReference type="Proteomes" id="UP000234857">
    <property type="component" value="Unassembled WGS sequence"/>
</dbReference>
<evidence type="ECO:0000256" key="1">
    <source>
        <dbReference type="SAM" id="SignalP"/>
    </source>
</evidence>
<sequence>MKKFALTLIILLTLTTFADTYFDIGNYIVTGKVQKKNNIYQTEVVLDQNKKQDINDFRGVLDELPFLTYTSGSKSYGYRLDGFNDYQF</sequence>
<organism evidence="2 3">
    <name type="scientific">Muiribacterium halophilum</name>
    <dbReference type="NCBI Taxonomy" id="2053465"/>
    <lineage>
        <taxon>Bacteria</taxon>
        <taxon>Candidatus Muiribacteriota</taxon>
        <taxon>Candidatus Muiribacteriia</taxon>
        <taxon>Candidatus Muiribacteriales</taxon>
        <taxon>Candidatus Muiribacteriaceae</taxon>
        <taxon>Candidatus Muiribacterium</taxon>
    </lineage>
</organism>
<feature type="chain" id="PRO_5014775710" description="POTRA domain-containing protein" evidence="1">
    <location>
        <begin position="19"/>
        <end position="88"/>
    </location>
</feature>
<gene>
    <name evidence="2" type="ORF">C0601_05735</name>
</gene>